<dbReference type="PANTHER" id="PTHR42852:SF6">
    <property type="entry name" value="THIOL:DISULFIDE INTERCHANGE PROTEIN DSBE"/>
    <property type="match status" value="1"/>
</dbReference>
<dbReference type="GO" id="GO:0016209">
    <property type="term" value="F:antioxidant activity"/>
    <property type="evidence" value="ECO:0007669"/>
    <property type="project" value="InterPro"/>
</dbReference>
<proteinExistence type="predicted"/>
<keyword evidence="5" id="KW-0732">Signal</keyword>
<evidence type="ECO:0000259" key="6">
    <source>
        <dbReference type="PROSITE" id="PS51352"/>
    </source>
</evidence>
<dbReference type="GO" id="GO:0030313">
    <property type="term" value="C:cell envelope"/>
    <property type="evidence" value="ECO:0007669"/>
    <property type="project" value="UniProtKB-SubCell"/>
</dbReference>
<dbReference type="AlphaFoldDB" id="A0A9D9N022"/>
<reference evidence="7" key="1">
    <citation type="submission" date="2020-10" db="EMBL/GenBank/DDBJ databases">
        <authorList>
            <person name="Gilroy R."/>
        </authorList>
    </citation>
    <scope>NUCLEOTIDE SEQUENCE</scope>
    <source>
        <strain evidence="7">B1-3475</strain>
    </source>
</reference>
<reference evidence="7" key="2">
    <citation type="journal article" date="2021" name="PeerJ">
        <title>Extensive microbial diversity within the chicken gut microbiome revealed by metagenomics and culture.</title>
        <authorList>
            <person name="Gilroy R."/>
            <person name="Ravi A."/>
            <person name="Getino M."/>
            <person name="Pursley I."/>
            <person name="Horton D.L."/>
            <person name="Alikhan N.F."/>
            <person name="Baker D."/>
            <person name="Gharbi K."/>
            <person name="Hall N."/>
            <person name="Watson M."/>
            <person name="Adriaenssens E.M."/>
            <person name="Foster-Nyarko E."/>
            <person name="Jarju S."/>
            <person name="Secka A."/>
            <person name="Antonio M."/>
            <person name="Oren A."/>
            <person name="Chaudhuri R.R."/>
            <person name="La Ragione R."/>
            <person name="Hildebrand F."/>
            <person name="Pallen M.J."/>
        </authorList>
    </citation>
    <scope>NUCLEOTIDE SEQUENCE</scope>
    <source>
        <strain evidence="7">B1-3475</strain>
    </source>
</reference>
<evidence type="ECO:0000256" key="1">
    <source>
        <dbReference type="ARBA" id="ARBA00004196"/>
    </source>
</evidence>
<dbReference type="Pfam" id="PF00578">
    <property type="entry name" value="AhpC-TSA"/>
    <property type="match status" value="1"/>
</dbReference>
<dbReference type="GO" id="GO:0017004">
    <property type="term" value="P:cytochrome complex assembly"/>
    <property type="evidence" value="ECO:0007669"/>
    <property type="project" value="UniProtKB-KW"/>
</dbReference>
<keyword evidence="3" id="KW-1015">Disulfide bond</keyword>
<sequence length="358" mass="39565">MKRFFMAACAAAALAGCAGVSDVTKISGEIMSEGIDEVNVIIPDAGIDTLVPVVNGKFYIEVLADPTIFGSIQAADYGTEFVPDGTSLKVVLGSEPTVTSKAGDKSVQMRYNEYKNRSMEMQNDLRASIEQISADESLTDDDRTVRLQTVYDSAISGYKEYNTKVLDENKDNILALFAVQNIAMDMEDPQLDSLLSTLSEKVQQNEFVVNLRESIKVRENTAEGKMFTDFTVSDSDGKSVSLSDYVGKGKYVLVDFWASWCNPCKEEIPNIRAVYDKYRSKGLDVLSVAVWDNPESTRDTAKVYGVKWNQIVNAQSVPTEIYGIEGIPHIILFGPDGTILKRDLRGEDIEKTVAEYLD</sequence>
<dbReference type="Proteomes" id="UP000823617">
    <property type="component" value="Unassembled WGS sequence"/>
</dbReference>
<name>A0A9D9N022_9BACT</name>
<dbReference type="SUPFAM" id="SSF52833">
    <property type="entry name" value="Thioredoxin-like"/>
    <property type="match status" value="1"/>
</dbReference>
<evidence type="ECO:0000256" key="4">
    <source>
        <dbReference type="ARBA" id="ARBA00023284"/>
    </source>
</evidence>
<dbReference type="PROSITE" id="PS51257">
    <property type="entry name" value="PROKAR_LIPOPROTEIN"/>
    <property type="match status" value="1"/>
</dbReference>
<dbReference type="Gene3D" id="3.40.30.10">
    <property type="entry name" value="Glutaredoxin"/>
    <property type="match status" value="1"/>
</dbReference>
<keyword evidence="2" id="KW-0201">Cytochrome c-type biogenesis</keyword>
<dbReference type="EMBL" id="JADIMK010000042">
    <property type="protein sequence ID" value="MBO8455629.1"/>
    <property type="molecule type" value="Genomic_DNA"/>
</dbReference>
<feature type="signal peptide" evidence="5">
    <location>
        <begin position="1"/>
        <end position="20"/>
    </location>
</feature>
<dbReference type="InterPro" id="IPR000866">
    <property type="entry name" value="AhpC/TSA"/>
</dbReference>
<dbReference type="PANTHER" id="PTHR42852">
    <property type="entry name" value="THIOL:DISULFIDE INTERCHANGE PROTEIN DSBE"/>
    <property type="match status" value="1"/>
</dbReference>
<feature type="chain" id="PRO_5039424018" evidence="5">
    <location>
        <begin position="21"/>
        <end position="358"/>
    </location>
</feature>
<dbReference type="InterPro" id="IPR036249">
    <property type="entry name" value="Thioredoxin-like_sf"/>
</dbReference>
<feature type="domain" description="Thioredoxin" evidence="6">
    <location>
        <begin position="221"/>
        <end position="358"/>
    </location>
</feature>
<dbReference type="PROSITE" id="PS51352">
    <property type="entry name" value="THIOREDOXIN_2"/>
    <property type="match status" value="1"/>
</dbReference>
<dbReference type="GO" id="GO:0016491">
    <property type="term" value="F:oxidoreductase activity"/>
    <property type="evidence" value="ECO:0007669"/>
    <property type="project" value="InterPro"/>
</dbReference>
<keyword evidence="4" id="KW-0676">Redox-active center</keyword>
<evidence type="ECO:0000256" key="5">
    <source>
        <dbReference type="SAM" id="SignalP"/>
    </source>
</evidence>
<comment type="subcellular location">
    <subcellularLocation>
        <location evidence="1">Cell envelope</location>
    </subcellularLocation>
</comment>
<accession>A0A9D9N022</accession>
<comment type="caution">
    <text evidence="7">The sequence shown here is derived from an EMBL/GenBank/DDBJ whole genome shotgun (WGS) entry which is preliminary data.</text>
</comment>
<protein>
    <submittedName>
        <fullName evidence="7">TlpA family protein disulfide reductase</fullName>
    </submittedName>
</protein>
<evidence type="ECO:0000256" key="3">
    <source>
        <dbReference type="ARBA" id="ARBA00023157"/>
    </source>
</evidence>
<gene>
    <name evidence="7" type="ORF">IAC08_04410</name>
</gene>
<evidence type="ECO:0000313" key="8">
    <source>
        <dbReference type="Proteomes" id="UP000823617"/>
    </source>
</evidence>
<dbReference type="CDD" id="cd02966">
    <property type="entry name" value="TlpA_like_family"/>
    <property type="match status" value="1"/>
</dbReference>
<dbReference type="InterPro" id="IPR050553">
    <property type="entry name" value="Thioredoxin_ResA/DsbE_sf"/>
</dbReference>
<evidence type="ECO:0000256" key="2">
    <source>
        <dbReference type="ARBA" id="ARBA00022748"/>
    </source>
</evidence>
<organism evidence="7 8">
    <name type="scientific">Candidatus Cryptobacteroides intestinigallinarum</name>
    <dbReference type="NCBI Taxonomy" id="2840767"/>
    <lineage>
        <taxon>Bacteria</taxon>
        <taxon>Pseudomonadati</taxon>
        <taxon>Bacteroidota</taxon>
        <taxon>Bacteroidia</taxon>
        <taxon>Bacteroidales</taxon>
        <taxon>Candidatus Cryptobacteroides</taxon>
    </lineage>
</organism>
<evidence type="ECO:0000313" key="7">
    <source>
        <dbReference type="EMBL" id="MBO8455629.1"/>
    </source>
</evidence>
<dbReference type="InterPro" id="IPR013766">
    <property type="entry name" value="Thioredoxin_domain"/>
</dbReference>